<feature type="transmembrane region" description="Helical" evidence="9">
    <location>
        <begin position="20"/>
        <end position="43"/>
    </location>
</feature>
<evidence type="ECO:0000256" key="2">
    <source>
        <dbReference type="ARBA" id="ARBA00006758"/>
    </source>
</evidence>
<feature type="compositionally biased region" description="Basic and acidic residues" evidence="8">
    <location>
        <begin position="55"/>
        <end position="67"/>
    </location>
</feature>
<dbReference type="AlphaFoldDB" id="A0AAJ7U1N4"/>
<protein>
    <recommendedName>
        <fullName evidence="3">Small integral membrane protein 15</fullName>
    </recommendedName>
</protein>
<keyword evidence="4 9" id="KW-0812">Transmembrane</keyword>
<dbReference type="RefSeq" id="XP_032826637.1">
    <property type="nucleotide sequence ID" value="XM_032970746.1"/>
</dbReference>
<keyword evidence="5 9" id="KW-1133">Transmembrane helix</keyword>
<accession>A0AAJ7U1N4</accession>
<dbReference type="InterPro" id="IPR027877">
    <property type="entry name" value="Smim15"/>
</dbReference>
<dbReference type="CTD" id="643155"/>
<keyword evidence="6" id="KW-0175">Coiled coil</keyword>
<dbReference type="Proteomes" id="UP001318040">
    <property type="component" value="Chromosome 44"/>
</dbReference>
<proteinExistence type="inferred from homology"/>
<dbReference type="Pfam" id="PF15086">
    <property type="entry name" value="UPF0542"/>
    <property type="match status" value="1"/>
</dbReference>
<evidence type="ECO:0000256" key="9">
    <source>
        <dbReference type="SAM" id="Phobius"/>
    </source>
</evidence>
<reference evidence="11" key="1">
    <citation type="submission" date="2025-08" db="UniProtKB">
        <authorList>
            <consortium name="RefSeq"/>
        </authorList>
    </citation>
    <scope>IDENTIFICATION</scope>
    <source>
        <tissue evidence="11">Sperm</tissue>
    </source>
</reference>
<gene>
    <name evidence="11" type="primary">SMIM15</name>
</gene>
<feature type="region of interest" description="Disordered" evidence="8">
    <location>
        <begin position="55"/>
        <end position="77"/>
    </location>
</feature>
<dbReference type="GO" id="GO:0016020">
    <property type="term" value="C:membrane"/>
    <property type="evidence" value="ECO:0007669"/>
    <property type="project" value="UniProtKB-SubCell"/>
</dbReference>
<name>A0AAJ7U1N4_PETMA</name>
<evidence type="ECO:0000256" key="8">
    <source>
        <dbReference type="SAM" id="MobiDB-lite"/>
    </source>
</evidence>
<dbReference type="PANTHER" id="PTHR28644">
    <property type="entry name" value="SMALL INTEGRAL MEMBRANE PROTEIN 15"/>
    <property type="match status" value="1"/>
</dbReference>
<evidence type="ECO:0000256" key="3">
    <source>
        <dbReference type="ARBA" id="ARBA00017904"/>
    </source>
</evidence>
<dbReference type="GeneID" id="116951904"/>
<dbReference type="KEGG" id="pmrn:116951904"/>
<comment type="subcellular location">
    <subcellularLocation>
        <location evidence="1">Membrane</location>
        <topology evidence="1">Single-pass membrane protein</topology>
    </subcellularLocation>
</comment>
<evidence type="ECO:0000256" key="7">
    <source>
        <dbReference type="ARBA" id="ARBA00023136"/>
    </source>
</evidence>
<evidence type="ECO:0000313" key="11">
    <source>
        <dbReference type="RefSeq" id="XP_032826637.1"/>
    </source>
</evidence>
<evidence type="ECO:0000313" key="10">
    <source>
        <dbReference type="Proteomes" id="UP001318040"/>
    </source>
</evidence>
<comment type="similarity">
    <text evidence="2">Belongs to the SMIM15 family.</text>
</comment>
<evidence type="ECO:0000256" key="1">
    <source>
        <dbReference type="ARBA" id="ARBA00004167"/>
    </source>
</evidence>
<dbReference type="PANTHER" id="PTHR28644:SF1">
    <property type="entry name" value="SMALL INTEGRAL MEMBRANE PROTEIN 15"/>
    <property type="match status" value="1"/>
</dbReference>
<evidence type="ECO:0000256" key="5">
    <source>
        <dbReference type="ARBA" id="ARBA00022989"/>
    </source>
</evidence>
<sequence>MWETLQGWLQYCVEWAAKDPYGFLSTVLLALSPFFLASAALSWKLAKAIEARDRDAKKKAKRQENVLRSRNKGRKAE</sequence>
<organism evidence="10 11">
    <name type="scientific">Petromyzon marinus</name>
    <name type="common">Sea lamprey</name>
    <dbReference type="NCBI Taxonomy" id="7757"/>
    <lineage>
        <taxon>Eukaryota</taxon>
        <taxon>Metazoa</taxon>
        <taxon>Chordata</taxon>
        <taxon>Craniata</taxon>
        <taxon>Vertebrata</taxon>
        <taxon>Cyclostomata</taxon>
        <taxon>Hyperoartia</taxon>
        <taxon>Petromyzontiformes</taxon>
        <taxon>Petromyzontidae</taxon>
        <taxon>Petromyzon</taxon>
    </lineage>
</organism>
<evidence type="ECO:0000256" key="6">
    <source>
        <dbReference type="ARBA" id="ARBA00023054"/>
    </source>
</evidence>
<keyword evidence="7 9" id="KW-0472">Membrane</keyword>
<keyword evidence="10" id="KW-1185">Reference proteome</keyword>
<evidence type="ECO:0000256" key="4">
    <source>
        <dbReference type="ARBA" id="ARBA00022692"/>
    </source>
</evidence>